<gene>
    <name evidence="2" type="ORF">SAMN05421748_103400</name>
</gene>
<keyword evidence="1" id="KW-0732">Signal</keyword>
<keyword evidence="3" id="KW-1185">Reference proteome</keyword>
<evidence type="ECO:0000313" key="3">
    <source>
        <dbReference type="Proteomes" id="UP000219612"/>
    </source>
</evidence>
<evidence type="ECO:0000256" key="1">
    <source>
        <dbReference type="SAM" id="SignalP"/>
    </source>
</evidence>
<dbReference type="PROSITE" id="PS51257">
    <property type="entry name" value="PROKAR_LIPOPROTEIN"/>
    <property type="match status" value="1"/>
</dbReference>
<dbReference type="EMBL" id="OBDY01000003">
    <property type="protein sequence ID" value="SNY30401.1"/>
    <property type="molecule type" value="Genomic_DNA"/>
</dbReference>
<evidence type="ECO:0000313" key="2">
    <source>
        <dbReference type="EMBL" id="SNY30401.1"/>
    </source>
</evidence>
<sequence length="136" mass="12876">MRQIAGVLALTVLLVTSGCSGDDEPAPVISTAATVAASSAAAEIVDDPPGTLTCTALAAAVADASLMQDGVVDGIVGASSTADAPVADAAQALAVAYTQASASKGTESEPDAVAAVSAAAADMVQVCADSGLQTVG</sequence>
<dbReference type="Proteomes" id="UP000219612">
    <property type="component" value="Unassembled WGS sequence"/>
</dbReference>
<organism evidence="2 3">
    <name type="scientific">Paractinoplanes atraurantiacus</name>
    <dbReference type="NCBI Taxonomy" id="1036182"/>
    <lineage>
        <taxon>Bacteria</taxon>
        <taxon>Bacillati</taxon>
        <taxon>Actinomycetota</taxon>
        <taxon>Actinomycetes</taxon>
        <taxon>Micromonosporales</taxon>
        <taxon>Micromonosporaceae</taxon>
        <taxon>Paractinoplanes</taxon>
    </lineage>
</organism>
<protein>
    <recommendedName>
        <fullName evidence="4">DUF732 domain-containing protein</fullName>
    </recommendedName>
</protein>
<feature type="signal peptide" evidence="1">
    <location>
        <begin position="1"/>
        <end position="21"/>
    </location>
</feature>
<dbReference type="RefSeq" id="WP_097319712.1">
    <property type="nucleotide sequence ID" value="NZ_OBDY01000003.1"/>
</dbReference>
<reference evidence="2 3" key="1">
    <citation type="submission" date="2017-09" db="EMBL/GenBank/DDBJ databases">
        <authorList>
            <person name="Ehlers B."/>
            <person name="Leendertz F.H."/>
        </authorList>
    </citation>
    <scope>NUCLEOTIDE SEQUENCE [LARGE SCALE GENOMIC DNA]</scope>
    <source>
        <strain evidence="2 3">CGMCC 4.6857</strain>
    </source>
</reference>
<accession>A0A285H755</accession>
<feature type="chain" id="PRO_5012922171" description="DUF732 domain-containing protein" evidence="1">
    <location>
        <begin position="22"/>
        <end position="136"/>
    </location>
</feature>
<name>A0A285H755_9ACTN</name>
<dbReference type="AlphaFoldDB" id="A0A285H755"/>
<proteinExistence type="predicted"/>
<evidence type="ECO:0008006" key="4">
    <source>
        <dbReference type="Google" id="ProtNLM"/>
    </source>
</evidence>